<organism evidence="2 3">
    <name type="scientific">Tegillarca granosa</name>
    <name type="common">Malaysian cockle</name>
    <name type="synonym">Anadara granosa</name>
    <dbReference type="NCBI Taxonomy" id="220873"/>
    <lineage>
        <taxon>Eukaryota</taxon>
        <taxon>Metazoa</taxon>
        <taxon>Spiralia</taxon>
        <taxon>Lophotrochozoa</taxon>
        <taxon>Mollusca</taxon>
        <taxon>Bivalvia</taxon>
        <taxon>Autobranchia</taxon>
        <taxon>Pteriomorphia</taxon>
        <taxon>Arcoida</taxon>
        <taxon>Arcoidea</taxon>
        <taxon>Arcidae</taxon>
        <taxon>Tegillarca</taxon>
    </lineage>
</organism>
<keyword evidence="3" id="KW-1185">Reference proteome</keyword>
<reference evidence="2 3" key="1">
    <citation type="submission" date="2022-12" db="EMBL/GenBank/DDBJ databases">
        <title>Chromosome-level genome of Tegillarca granosa.</title>
        <authorList>
            <person name="Kim J."/>
        </authorList>
    </citation>
    <scope>NUCLEOTIDE SEQUENCE [LARGE SCALE GENOMIC DNA]</scope>
    <source>
        <strain evidence="2">Teg-2019</strain>
        <tissue evidence="2">Adductor muscle</tissue>
    </source>
</reference>
<protein>
    <submittedName>
        <fullName evidence="2">Uncharacterized protein</fullName>
    </submittedName>
</protein>
<dbReference type="Proteomes" id="UP001217089">
    <property type="component" value="Unassembled WGS sequence"/>
</dbReference>
<comment type="caution">
    <text evidence="2">The sequence shown here is derived from an EMBL/GenBank/DDBJ whole genome shotgun (WGS) entry which is preliminary data.</text>
</comment>
<evidence type="ECO:0000256" key="1">
    <source>
        <dbReference type="SAM" id="Phobius"/>
    </source>
</evidence>
<sequence>MATDCEDTVPGVVMKCNESQRCIDDSLRCDFWYSRNCVGIVSPAIKSTTTTEIPTTLPPEPEPFDYTPVVAGVAGLVGFILFVWCCCRPGYLPWRCTRLRNLKCVSSCRSNVPCCTRCGSRCTCRNCPCVDGEYDPSPTGSAAAIKMRQQRLLDSSSQGSGNNSANFHGRTLKSKILPCFPDSVIGRRIGAVAPMDRLGILNDDDFTPFPYDRIYQYGDVPNKPTNNDTTAFDMREDPEGLSSGWIKLIFNDGSHLREQR</sequence>
<accession>A0ABQ9EFX7</accession>
<evidence type="ECO:0000313" key="3">
    <source>
        <dbReference type="Proteomes" id="UP001217089"/>
    </source>
</evidence>
<evidence type="ECO:0000313" key="2">
    <source>
        <dbReference type="EMBL" id="KAJ8302822.1"/>
    </source>
</evidence>
<name>A0ABQ9EFX7_TEGGR</name>
<keyword evidence="1" id="KW-1133">Transmembrane helix</keyword>
<keyword evidence="1" id="KW-0472">Membrane</keyword>
<proteinExistence type="predicted"/>
<feature type="transmembrane region" description="Helical" evidence="1">
    <location>
        <begin position="69"/>
        <end position="91"/>
    </location>
</feature>
<gene>
    <name evidence="2" type="ORF">KUTeg_019218</name>
</gene>
<dbReference type="EMBL" id="JARBDR010000917">
    <property type="protein sequence ID" value="KAJ8302822.1"/>
    <property type="molecule type" value="Genomic_DNA"/>
</dbReference>
<keyword evidence="1" id="KW-0812">Transmembrane</keyword>